<name>A0ABS1T9C2_9CLOT</name>
<protein>
    <submittedName>
        <fullName evidence="2">Sporulation initiation factor Spo0A C-terminal domain-containing protein</fullName>
    </submittedName>
</protein>
<accession>A0ABS1T9C2</accession>
<dbReference type="SUPFAM" id="SSF46894">
    <property type="entry name" value="C-terminal effector domain of the bipartite response regulators"/>
    <property type="match status" value="1"/>
</dbReference>
<reference evidence="2 3" key="1">
    <citation type="submission" date="2021-01" db="EMBL/GenBank/DDBJ databases">
        <title>Genome public.</title>
        <authorList>
            <person name="Liu C."/>
            <person name="Sun Q."/>
        </authorList>
    </citation>
    <scope>NUCLEOTIDE SEQUENCE [LARGE SCALE GENOMIC DNA]</scope>
    <source>
        <strain evidence="2 3">YIM B02515</strain>
    </source>
</reference>
<dbReference type="Pfam" id="PF08769">
    <property type="entry name" value="Spo0A_C"/>
    <property type="match status" value="1"/>
</dbReference>
<dbReference type="Gene3D" id="1.10.10.10">
    <property type="entry name" value="Winged helix-like DNA-binding domain superfamily/Winged helix DNA-binding domain"/>
    <property type="match status" value="1"/>
</dbReference>
<keyword evidence="2" id="KW-0396">Initiation factor</keyword>
<dbReference type="InterPro" id="IPR036388">
    <property type="entry name" value="WH-like_DNA-bd_sf"/>
</dbReference>
<dbReference type="InterPro" id="IPR016032">
    <property type="entry name" value="Sig_transdc_resp-reg_C-effctor"/>
</dbReference>
<feature type="domain" description="Sporulation initiation factor Spo0A C-terminal" evidence="1">
    <location>
        <begin position="1"/>
        <end position="95"/>
    </location>
</feature>
<dbReference type="EMBL" id="JAESWC010000002">
    <property type="protein sequence ID" value="MBL4935956.1"/>
    <property type="molecule type" value="Genomic_DNA"/>
</dbReference>
<evidence type="ECO:0000313" key="2">
    <source>
        <dbReference type="EMBL" id="MBL4935956.1"/>
    </source>
</evidence>
<dbReference type="GO" id="GO:0003743">
    <property type="term" value="F:translation initiation factor activity"/>
    <property type="evidence" value="ECO:0007669"/>
    <property type="project" value="UniProtKB-KW"/>
</dbReference>
<proteinExistence type="predicted"/>
<gene>
    <name evidence="2" type="ORF">JK636_09305</name>
</gene>
<comment type="caution">
    <text evidence="2">The sequence shown here is derived from an EMBL/GenBank/DDBJ whole genome shotgun (WGS) entry which is preliminary data.</text>
</comment>
<keyword evidence="2" id="KW-0648">Protein biosynthesis</keyword>
<keyword evidence="3" id="KW-1185">Reference proteome</keyword>
<evidence type="ECO:0000259" key="1">
    <source>
        <dbReference type="Pfam" id="PF08769"/>
    </source>
</evidence>
<organism evidence="2 3">
    <name type="scientific">Clostridium rhizosphaerae</name>
    <dbReference type="NCBI Taxonomy" id="2803861"/>
    <lineage>
        <taxon>Bacteria</taxon>
        <taxon>Bacillati</taxon>
        <taxon>Bacillota</taxon>
        <taxon>Clostridia</taxon>
        <taxon>Eubacteriales</taxon>
        <taxon>Clostridiaceae</taxon>
        <taxon>Clostridium</taxon>
    </lineage>
</organism>
<evidence type="ECO:0000313" key="3">
    <source>
        <dbReference type="Proteomes" id="UP000632377"/>
    </source>
</evidence>
<dbReference type="Proteomes" id="UP000632377">
    <property type="component" value="Unassembled WGS sequence"/>
</dbReference>
<dbReference type="InterPro" id="IPR014879">
    <property type="entry name" value="Spo0A_C"/>
</dbReference>
<sequence>MPFNIKGYRFVKDAILMVLEDRELLSSITTVLYPDIVKIHNTTASRVERAIRHAIETTWLHGNMKELQNIFGDFSMFHKSRPTNSEFIAILAEKLRLNFK</sequence>